<feature type="non-terminal residue" evidence="2">
    <location>
        <position position="389"/>
    </location>
</feature>
<evidence type="ECO:0000313" key="3">
    <source>
        <dbReference type="Proteomes" id="UP001190926"/>
    </source>
</evidence>
<dbReference type="PANTHER" id="PTHR33223">
    <property type="entry name" value="CCHC-TYPE DOMAIN-CONTAINING PROTEIN"/>
    <property type="match status" value="1"/>
</dbReference>
<dbReference type="AlphaFoldDB" id="A0AAD4JGM6"/>
<feature type="region of interest" description="Disordered" evidence="1">
    <location>
        <begin position="349"/>
        <end position="375"/>
    </location>
</feature>
<feature type="region of interest" description="Disordered" evidence="1">
    <location>
        <begin position="226"/>
        <end position="268"/>
    </location>
</feature>
<keyword evidence="3" id="KW-1185">Reference proteome</keyword>
<feature type="compositionally biased region" description="Basic and acidic residues" evidence="1">
    <location>
        <begin position="231"/>
        <end position="268"/>
    </location>
</feature>
<gene>
    <name evidence="2" type="ORF">C2S53_004883</name>
</gene>
<protein>
    <submittedName>
        <fullName evidence="2">Uncharacterized protein</fullName>
    </submittedName>
</protein>
<organism evidence="2 3">
    <name type="scientific">Perilla frutescens var. hirtella</name>
    <name type="common">Perilla citriodora</name>
    <name type="synonym">Perilla setoyensis</name>
    <dbReference type="NCBI Taxonomy" id="608512"/>
    <lineage>
        <taxon>Eukaryota</taxon>
        <taxon>Viridiplantae</taxon>
        <taxon>Streptophyta</taxon>
        <taxon>Embryophyta</taxon>
        <taxon>Tracheophyta</taxon>
        <taxon>Spermatophyta</taxon>
        <taxon>Magnoliopsida</taxon>
        <taxon>eudicotyledons</taxon>
        <taxon>Gunneridae</taxon>
        <taxon>Pentapetalae</taxon>
        <taxon>asterids</taxon>
        <taxon>lamiids</taxon>
        <taxon>Lamiales</taxon>
        <taxon>Lamiaceae</taxon>
        <taxon>Nepetoideae</taxon>
        <taxon>Elsholtzieae</taxon>
        <taxon>Perilla</taxon>
    </lineage>
</organism>
<accession>A0AAD4JGM6</accession>
<dbReference type="PANTHER" id="PTHR33223:SF9">
    <property type="entry name" value="RETROTRANSPOSON GAG DOMAIN-CONTAINING PROTEIN"/>
    <property type="match status" value="1"/>
</dbReference>
<evidence type="ECO:0000313" key="2">
    <source>
        <dbReference type="EMBL" id="KAH6833504.1"/>
    </source>
</evidence>
<evidence type="ECO:0000256" key="1">
    <source>
        <dbReference type="SAM" id="MobiDB-lite"/>
    </source>
</evidence>
<feature type="compositionally biased region" description="Basic and acidic residues" evidence="1">
    <location>
        <begin position="349"/>
        <end position="366"/>
    </location>
</feature>
<dbReference type="Proteomes" id="UP001190926">
    <property type="component" value="Unassembled WGS sequence"/>
</dbReference>
<name>A0AAD4JGM6_PERFH</name>
<reference evidence="2 3" key="1">
    <citation type="journal article" date="2021" name="Nat. Commun.">
        <title>Incipient diploidization of the medicinal plant Perilla within 10,000 years.</title>
        <authorList>
            <person name="Zhang Y."/>
            <person name="Shen Q."/>
            <person name="Leng L."/>
            <person name="Zhang D."/>
            <person name="Chen S."/>
            <person name="Shi Y."/>
            <person name="Ning Z."/>
            <person name="Chen S."/>
        </authorList>
    </citation>
    <scope>NUCLEOTIDE SEQUENCE [LARGE SCALE GENOMIC DNA]</scope>
    <source>
        <strain evidence="3">cv. PC099</strain>
    </source>
</reference>
<dbReference type="EMBL" id="SDAM02000057">
    <property type="protein sequence ID" value="KAH6833504.1"/>
    <property type="molecule type" value="Genomic_DNA"/>
</dbReference>
<sequence>MANTTGELALLRSENASLRSKLEDLTINDNTRHLNYIKPTNLFGEPNSVYSAHRRSVTFTYPFIAGTSASAQKTLEQERVEQQRRFNQGFDQRMIDHPSELEQRLAGIEAMITRIPGVPLPICKAAPNSFTDSPFVDEIGLTEMPSKFTLPSMKLFNGTSDPDPYRTKVEIPGCNADTAISAFRKGLKRDSDLYKELTKYPCKTMDDILAKAWAQIKWEEDEDQYYRPKPRGRDEGRDSRRNDRRRTDPYPRNDRYKPRGREDISDPYDQRLPEYNLCIIPSEAVNALKELGSTVKWPPKMRSPDHERDRIKYCEFHKDHGHRTDDCIALHREVIDLLKRGHLKDLLTDKGKQTFSKNDENPRDPPKPPPIEHVINCITGGSEVSGVSQ</sequence>
<comment type="caution">
    <text evidence="2">The sequence shown here is derived from an EMBL/GenBank/DDBJ whole genome shotgun (WGS) entry which is preliminary data.</text>
</comment>
<proteinExistence type="predicted"/>